<organism evidence="2 3">
    <name type="scientific">Solanum commersonii</name>
    <name type="common">Commerson's wild potato</name>
    <name type="synonym">Commerson's nightshade</name>
    <dbReference type="NCBI Taxonomy" id="4109"/>
    <lineage>
        <taxon>Eukaryota</taxon>
        <taxon>Viridiplantae</taxon>
        <taxon>Streptophyta</taxon>
        <taxon>Embryophyta</taxon>
        <taxon>Tracheophyta</taxon>
        <taxon>Spermatophyta</taxon>
        <taxon>Magnoliopsida</taxon>
        <taxon>eudicotyledons</taxon>
        <taxon>Gunneridae</taxon>
        <taxon>Pentapetalae</taxon>
        <taxon>asterids</taxon>
        <taxon>lamiids</taxon>
        <taxon>Solanales</taxon>
        <taxon>Solanaceae</taxon>
        <taxon>Solanoideae</taxon>
        <taxon>Solaneae</taxon>
        <taxon>Solanum</taxon>
    </lineage>
</organism>
<comment type="caution">
    <text evidence="2">The sequence shown here is derived from an EMBL/GenBank/DDBJ whole genome shotgun (WGS) entry which is preliminary data.</text>
</comment>
<keyword evidence="1" id="KW-1133">Transmembrane helix</keyword>
<keyword evidence="1" id="KW-0472">Membrane</keyword>
<dbReference type="Proteomes" id="UP000824120">
    <property type="component" value="Chromosome 3"/>
</dbReference>
<evidence type="ECO:0008006" key="4">
    <source>
        <dbReference type="Google" id="ProtNLM"/>
    </source>
</evidence>
<dbReference type="AlphaFoldDB" id="A0A9J6A4J3"/>
<reference evidence="2 3" key="1">
    <citation type="submission" date="2020-09" db="EMBL/GenBank/DDBJ databases">
        <title>De no assembly of potato wild relative species, Solanum commersonii.</title>
        <authorList>
            <person name="Cho K."/>
        </authorList>
    </citation>
    <scope>NUCLEOTIDE SEQUENCE [LARGE SCALE GENOMIC DNA]</scope>
    <source>
        <strain evidence="2">LZ3.2</strain>
        <tissue evidence="2">Leaf</tissue>
    </source>
</reference>
<evidence type="ECO:0000313" key="3">
    <source>
        <dbReference type="Proteomes" id="UP000824120"/>
    </source>
</evidence>
<proteinExistence type="predicted"/>
<accession>A0A9J6A4J3</accession>
<keyword evidence="1" id="KW-0812">Transmembrane</keyword>
<name>A0A9J6A4J3_SOLCO</name>
<keyword evidence="3" id="KW-1185">Reference proteome</keyword>
<evidence type="ECO:0000313" key="2">
    <source>
        <dbReference type="EMBL" id="KAG5619219.1"/>
    </source>
</evidence>
<sequence length="80" mass="8713">MASNYFVSRSGLNLIALVISVMFISNASVIPCTEAGLINHRELYQKPKCPPCLCCQSTAPPPPCCYCACYVTQSHNNNNT</sequence>
<gene>
    <name evidence="2" type="ORF">H5410_019043</name>
</gene>
<feature type="transmembrane region" description="Helical" evidence="1">
    <location>
        <begin position="12"/>
        <end position="38"/>
    </location>
</feature>
<dbReference type="EMBL" id="JACXVP010000003">
    <property type="protein sequence ID" value="KAG5619219.1"/>
    <property type="molecule type" value="Genomic_DNA"/>
</dbReference>
<protein>
    <recommendedName>
        <fullName evidence="4">Transmembrane protein</fullName>
    </recommendedName>
</protein>
<evidence type="ECO:0000256" key="1">
    <source>
        <dbReference type="SAM" id="Phobius"/>
    </source>
</evidence>